<dbReference type="SUPFAM" id="SSF142764">
    <property type="entry name" value="YgbK-like"/>
    <property type="match status" value="1"/>
</dbReference>
<protein>
    <recommendedName>
        <fullName evidence="11">Four-carbon acid sugar kinase family protein</fullName>
    </recommendedName>
</protein>
<dbReference type="InterPro" id="IPR037051">
    <property type="entry name" value="4-carb_acid_sugar_kinase_N_sf"/>
</dbReference>
<keyword evidence="6" id="KW-0119">Carbohydrate metabolism</keyword>
<gene>
    <name evidence="9" type="ORF">RS83_01651</name>
</gene>
<name>A0A0F0LBE7_9MICO</name>
<dbReference type="EMBL" id="JYIW01000023">
    <property type="protein sequence ID" value="KJL29630.1"/>
    <property type="molecule type" value="Genomic_DNA"/>
</dbReference>
<reference evidence="9 10" key="1">
    <citation type="submission" date="2015-02" db="EMBL/GenBank/DDBJ databases">
        <title>Draft genome sequences of ten Microbacterium spp. with emphasis on heavy metal contaminated environments.</title>
        <authorList>
            <person name="Corretto E."/>
        </authorList>
    </citation>
    <scope>NUCLEOTIDE SEQUENCE [LARGE SCALE GENOMIC DNA]</scope>
    <source>
        <strain evidence="9 10">BEL4b</strain>
    </source>
</reference>
<dbReference type="InterPro" id="IPR031475">
    <property type="entry name" value="NBD_C"/>
</dbReference>
<dbReference type="GO" id="GO:0016301">
    <property type="term" value="F:kinase activity"/>
    <property type="evidence" value="ECO:0007669"/>
    <property type="project" value="UniProtKB-KW"/>
</dbReference>
<evidence type="ECO:0000256" key="3">
    <source>
        <dbReference type="ARBA" id="ARBA00022741"/>
    </source>
</evidence>
<feature type="domain" description="Four-carbon acid sugar kinase nucleotide binding" evidence="8">
    <location>
        <begin position="272"/>
        <end position="419"/>
    </location>
</feature>
<dbReference type="OrthoDB" id="191465at2"/>
<comment type="similarity">
    <text evidence="1">Belongs to the four-carbon acid sugar kinase family.</text>
</comment>
<keyword evidence="3" id="KW-0547">Nucleotide-binding</keyword>
<keyword evidence="5" id="KW-0067">ATP-binding</keyword>
<dbReference type="Pfam" id="PF07005">
    <property type="entry name" value="SBD_N"/>
    <property type="match status" value="1"/>
</dbReference>
<evidence type="ECO:0000313" key="10">
    <source>
        <dbReference type="Proteomes" id="UP000033640"/>
    </source>
</evidence>
<dbReference type="PATRIC" id="fig|82380.11.peg.1687"/>
<evidence type="ECO:0000256" key="2">
    <source>
        <dbReference type="ARBA" id="ARBA00022679"/>
    </source>
</evidence>
<accession>A0A0F0LBE7</accession>
<dbReference type="Proteomes" id="UP000033640">
    <property type="component" value="Unassembled WGS sequence"/>
</dbReference>
<dbReference type="Gene3D" id="3.40.980.20">
    <property type="entry name" value="Four-carbon acid sugar kinase, nucleotide binding domain"/>
    <property type="match status" value="1"/>
</dbReference>
<evidence type="ECO:0000256" key="1">
    <source>
        <dbReference type="ARBA" id="ARBA00005715"/>
    </source>
</evidence>
<proteinExistence type="inferred from homology"/>
<evidence type="ECO:0000256" key="6">
    <source>
        <dbReference type="ARBA" id="ARBA00023277"/>
    </source>
</evidence>
<feature type="domain" description="Four-carbon acid sugar kinase N-terminal" evidence="7">
    <location>
        <begin position="16"/>
        <end position="251"/>
    </location>
</feature>
<evidence type="ECO:0000256" key="4">
    <source>
        <dbReference type="ARBA" id="ARBA00022777"/>
    </source>
</evidence>
<dbReference type="Gene3D" id="3.40.50.10840">
    <property type="entry name" value="Putative sugar-binding, N-terminal domain"/>
    <property type="match status" value="1"/>
</dbReference>
<dbReference type="GO" id="GO:0005524">
    <property type="term" value="F:ATP binding"/>
    <property type="evidence" value="ECO:0007669"/>
    <property type="project" value="UniProtKB-KW"/>
</dbReference>
<sequence>MTEQSATAASAGPSVGYYGDDVTGSVDVLLQFARHGVRGCLFIGTPSQAALDRAAETYAVIGIAGIARSLTPDALDAEVRPALEALRTLHPAIVQYKACSTADSSPTIGSIGRVIEVARDIFGERTVPVLFAQPDFGRYTVFGHHFAAEGGVVHRLDRQPTMSQHPSTPMDDSDLVAHLARQTRLPIGGLPLTGYSSAGALATAIDGSTDAAVVLDALDDTHLALIGDALTRLAAEQHPLFAIGSGGLSRAFALGHTPTPLPAVPAPAGPVLAISGSRSPQTRRQVDAARSAGWAVLPLSPDPALHPEVIELLRAGRSVVLSSEGAAAFADSTEVLADIAAATTAVAHAALAASATRRLIICGGDTSSRVVRTLGIASVSIAANPGANVVVLRARSDDAAVDGIELLLKGGQVGDDDLFESIRVGSGRLDG</sequence>
<dbReference type="RefSeq" id="WP_045279019.1">
    <property type="nucleotide sequence ID" value="NZ_JYIW01000023.1"/>
</dbReference>
<dbReference type="AlphaFoldDB" id="A0A0F0LBE7"/>
<keyword evidence="2" id="KW-0808">Transferase</keyword>
<evidence type="ECO:0000313" key="9">
    <source>
        <dbReference type="EMBL" id="KJL29630.1"/>
    </source>
</evidence>
<evidence type="ECO:0008006" key="11">
    <source>
        <dbReference type="Google" id="ProtNLM"/>
    </source>
</evidence>
<dbReference type="InterPro" id="IPR042213">
    <property type="entry name" value="NBD_C_sf"/>
</dbReference>
<organism evidence="9 10">
    <name type="scientific">Microbacterium oxydans</name>
    <dbReference type="NCBI Taxonomy" id="82380"/>
    <lineage>
        <taxon>Bacteria</taxon>
        <taxon>Bacillati</taxon>
        <taxon>Actinomycetota</taxon>
        <taxon>Actinomycetes</taxon>
        <taxon>Micrococcales</taxon>
        <taxon>Microbacteriaceae</taxon>
        <taxon>Microbacterium</taxon>
    </lineage>
</organism>
<comment type="caution">
    <text evidence="9">The sequence shown here is derived from an EMBL/GenBank/DDBJ whole genome shotgun (WGS) entry which is preliminary data.</text>
</comment>
<dbReference type="Pfam" id="PF17042">
    <property type="entry name" value="NBD_C"/>
    <property type="match status" value="1"/>
</dbReference>
<dbReference type="InterPro" id="IPR010737">
    <property type="entry name" value="4-carb_acid_sugar_kinase_N"/>
</dbReference>
<evidence type="ECO:0000259" key="7">
    <source>
        <dbReference type="Pfam" id="PF07005"/>
    </source>
</evidence>
<keyword evidence="4" id="KW-0418">Kinase</keyword>
<evidence type="ECO:0000256" key="5">
    <source>
        <dbReference type="ARBA" id="ARBA00022840"/>
    </source>
</evidence>
<evidence type="ECO:0000259" key="8">
    <source>
        <dbReference type="Pfam" id="PF17042"/>
    </source>
</evidence>